<dbReference type="KEGG" id="haj:DU500_15340"/>
<proteinExistence type="predicted"/>
<dbReference type="RefSeq" id="WP_114586814.1">
    <property type="nucleotide sequence ID" value="NZ_CP031150.1"/>
</dbReference>
<dbReference type="EMBL" id="CP031150">
    <property type="protein sequence ID" value="AXG07692.1"/>
    <property type="molecule type" value="Genomic_DNA"/>
</dbReference>
<accession>A0A345E670</accession>
<gene>
    <name evidence="2" type="ORF">DU500_15340</name>
</gene>
<dbReference type="OrthoDB" id="340836at2157"/>
<feature type="compositionally biased region" description="Basic and acidic residues" evidence="1">
    <location>
        <begin position="16"/>
        <end position="28"/>
    </location>
</feature>
<sequence>MTDALLETGVARCRREGLTVTRSDDRGEPPGVARPANAVPSPDDARPFEPRRATPADGAPSVSALLSSGRTVAIESIRDPEPTLVLSRLWNDRNNGRAALFVAPDRETADRIEAILAPPVGVRAAETEGRRFFAGPDRVALAEGGYAAVPAGTTLEWQESTTAREPVGLIVDGEGGDADVDAETAVSGSWLELRADGEVVARLDGVDTLDCPQRAQFPYAYRRDDDKRIRVVDFAGRPVQRYTGIGAMRDGGFQPVPAPLVPEHMFDGAVDGWWAVLVAE</sequence>
<evidence type="ECO:0000313" key="2">
    <source>
        <dbReference type="EMBL" id="AXG07692.1"/>
    </source>
</evidence>
<keyword evidence="3" id="KW-1185">Reference proteome</keyword>
<reference evidence="2 3" key="1">
    <citation type="submission" date="2018-07" db="EMBL/GenBank/DDBJ databases">
        <title>Genome sequences of Haloplanus sp. CBA1113.</title>
        <authorList>
            <person name="Kim Y.B."/>
            <person name="Roh S.W."/>
        </authorList>
    </citation>
    <scope>NUCLEOTIDE SEQUENCE [LARGE SCALE GENOMIC DNA]</scope>
    <source>
        <strain evidence="2 3">CBA1113</strain>
    </source>
</reference>
<feature type="region of interest" description="Disordered" evidence="1">
    <location>
        <begin position="16"/>
        <end position="62"/>
    </location>
</feature>
<protein>
    <submittedName>
        <fullName evidence="2">Uncharacterized protein</fullName>
    </submittedName>
</protein>
<evidence type="ECO:0000256" key="1">
    <source>
        <dbReference type="SAM" id="MobiDB-lite"/>
    </source>
</evidence>
<evidence type="ECO:0000313" key="3">
    <source>
        <dbReference type="Proteomes" id="UP000253273"/>
    </source>
</evidence>
<organism evidence="2 3">
    <name type="scientific">Haloplanus rubicundus</name>
    <dbReference type="NCBI Taxonomy" id="1547898"/>
    <lineage>
        <taxon>Archaea</taxon>
        <taxon>Methanobacteriati</taxon>
        <taxon>Methanobacteriota</taxon>
        <taxon>Stenosarchaea group</taxon>
        <taxon>Halobacteria</taxon>
        <taxon>Halobacteriales</taxon>
        <taxon>Haloferacaceae</taxon>
        <taxon>Haloplanus</taxon>
    </lineage>
</organism>
<dbReference type="AlphaFoldDB" id="A0A345E670"/>
<dbReference type="GeneID" id="37284787"/>
<feature type="compositionally biased region" description="Basic and acidic residues" evidence="1">
    <location>
        <begin position="43"/>
        <end position="54"/>
    </location>
</feature>
<name>A0A345E670_9EURY</name>
<dbReference type="Proteomes" id="UP000253273">
    <property type="component" value="Chromosome"/>
</dbReference>